<dbReference type="Gene3D" id="1.10.510.10">
    <property type="entry name" value="Transferase(Phosphotransferase) domain 1"/>
    <property type="match status" value="1"/>
</dbReference>
<keyword evidence="5" id="KW-0418">Kinase</keyword>
<dbReference type="InterPro" id="IPR000719">
    <property type="entry name" value="Prot_kinase_dom"/>
</dbReference>
<dbReference type="GeneTree" id="ENSGT00940000167421"/>
<evidence type="ECO:0000259" key="10">
    <source>
        <dbReference type="PROSITE" id="PS50011"/>
    </source>
</evidence>
<evidence type="ECO:0000256" key="2">
    <source>
        <dbReference type="ARBA" id="ARBA00022527"/>
    </source>
</evidence>
<dbReference type="GO" id="GO:0004674">
    <property type="term" value="F:protein serine/threonine kinase activity"/>
    <property type="evidence" value="ECO:0007669"/>
    <property type="project" value="UniProtKB-KW"/>
</dbReference>
<evidence type="ECO:0000256" key="5">
    <source>
        <dbReference type="ARBA" id="ARBA00022777"/>
    </source>
</evidence>
<dbReference type="InParanoid" id="A0A4W3IEY5"/>
<reference evidence="11" key="4">
    <citation type="submission" date="2025-08" db="UniProtKB">
        <authorList>
            <consortium name="Ensembl"/>
        </authorList>
    </citation>
    <scope>IDENTIFICATION</scope>
</reference>
<reference evidence="12" key="1">
    <citation type="journal article" date="2006" name="Science">
        <title>Ancient noncoding elements conserved in the human genome.</title>
        <authorList>
            <person name="Venkatesh B."/>
            <person name="Kirkness E.F."/>
            <person name="Loh Y.H."/>
            <person name="Halpern A.L."/>
            <person name="Lee A.P."/>
            <person name="Johnson J."/>
            <person name="Dandona N."/>
            <person name="Viswanathan L.D."/>
            <person name="Tay A."/>
            <person name="Venter J.C."/>
            <person name="Strausberg R.L."/>
            <person name="Brenner S."/>
        </authorList>
    </citation>
    <scope>NUCLEOTIDE SEQUENCE [LARGE SCALE GENOMIC DNA]</scope>
</reference>
<keyword evidence="4 9" id="KW-0547">Nucleotide-binding</keyword>
<keyword evidence="2" id="KW-0723">Serine/threonine-protein kinase</keyword>
<reference evidence="12" key="2">
    <citation type="journal article" date="2007" name="PLoS Biol.">
        <title>Survey sequencing and comparative analysis of the elephant shark (Callorhinchus milii) genome.</title>
        <authorList>
            <person name="Venkatesh B."/>
            <person name="Kirkness E.F."/>
            <person name="Loh Y.H."/>
            <person name="Halpern A.L."/>
            <person name="Lee A.P."/>
            <person name="Johnson J."/>
            <person name="Dandona N."/>
            <person name="Viswanathan L.D."/>
            <person name="Tay A."/>
            <person name="Venter J.C."/>
            <person name="Strausberg R.L."/>
            <person name="Brenner S."/>
        </authorList>
    </citation>
    <scope>NUCLEOTIDE SEQUENCE [LARGE SCALE GENOMIC DNA]</scope>
</reference>
<keyword evidence="12" id="KW-1185">Reference proteome</keyword>
<dbReference type="InterPro" id="IPR030616">
    <property type="entry name" value="Aur-like"/>
</dbReference>
<dbReference type="PANTHER" id="PTHR24350">
    <property type="entry name" value="SERINE/THREONINE-PROTEIN KINASE IAL-RELATED"/>
    <property type="match status" value="1"/>
</dbReference>
<reference evidence="12" key="3">
    <citation type="journal article" date="2014" name="Nature">
        <title>Elephant shark genome provides unique insights into gnathostome evolution.</title>
        <authorList>
            <consortium name="International Elephant Shark Genome Sequencing Consortium"/>
            <person name="Venkatesh B."/>
            <person name="Lee A.P."/>
            <person name="Ravi V."/>
            <person name="Maurya A.K."/>
            <person name="Lian M.M."/>
            <person name="Swann J.B."/>
            <person name="Ohta Y."/>
            <person name="Flajnik M.F."/>
            <person name="Sutoh Y."/>
            <person name="Kasahara M."/>
            <person name="Hoon S."/>
            <person name="Gangu V."/>
            <person name="Roy S.W."/>
            <person name="Irimia M."/>
            <person name="Korzh V."/>
            <person name="Kondrychyn I."/>
            <person name="Lim Z.W."/>
            <person name="Tay B.H."/>
            <person name="Tohari S."/>
            <person name="Kong K.W."/>
            <person name="Ho S."/>
            <person name="Lorente-Galdos B."/>
            <person name="Quilez J."/>
            <person name="Marques-Bonet T."/>
            <person name="Raney B.J."/>
            <person name="Ingham P.W."/>
            <person name="Tay A."/>
            <person name="Hillier L.W."/>
            <person name="Minx P."/>
            <person name="Boehm T."/>
            <person name="Wilson R.K."/>
            <person name="Brenner S."/>
            <person name="Warren W.C."/>
        </authorList>
    </citation>
    <scope>NUCLEOTIDE SEQUENCE [LARGE SCALE GENOMIC DNA]</scope>
</reference>
<organism evidence="11 12">
    <name type="scientific">Callorhinchus milii</name>
    <name type="common">Ghost shark</name>
    <dbReference type="NCBI Taxonomy" id="7868"/>
    <lineage>
        <taxon>Eukaryota</taxon>
        <taxon>Metazoa</taxon>
        <taxon>Chordata</taxon>
        <taxon>Craniata</taxon>
        <taxon>Vertebrata</taxon>
        <taxon>Chondrichthyes</taxon>
        <taxon>Holocephali</taxon>
        <taxon>Chimaeriformes</taxon>
        <taxon>Callorhinchidae</taxon>
        <taxon>Callorhinchus</taxon>
    </lineage>
</organism>
<evidence type="ECO:0000313" key="11">
    <source>
        <dbReference type="Ensembl" id="ENSCMIP00000019434.1"/>
    </source>
</evidence>
<feature type="binding site" evidence="9">
    <location>
        <position position="13"/>
    </location>
    <ligand>
        <name>ATP</name>
        <dbReference type="ChEBI" id="CHEBI:30616"/>
    </ligand>
</feature>
<evidence type="ECO:0000256" key="8">
    <source>
        <dbReference type="ARBA" id="ARBA00048679"/>
    </source>
</evidence>
<dbReference type="Proteomes" id="UP000314986">
    <property type="component" value="Unassembled WGS sequence"/>
</dbReference>
<dbReference type="GO" id="GO:0005524">
    <property type="term" value="F:ATP binding"/>
    <property type="evidence" value="ECO:0007669"/>
    <property type="project" value="UniProtKB-KW"/>
</dbReference>
<reference evidence="11" key="5">
    <citation type="submission" date="2025-09" db="UniProtKB">
        <authorList>
            <consortium name="Ensembl"/>
        </authorList>
    </citation>
    <scope>IDENTIFICATION</scope>
</reference>
<proteinExistence type="predicted"/>
<accession>A0A4W3IEY5</accession>
<dbReference type="STRING" id="7868.ENSCMIP00000019434"/>
<dbReference type="EC" id="2.7.11.1" evidence="1"/>
<dbReference type="Pfam" id="PF00069">
    <property type="entry name" value="Pkinase"/>
    <property type="match status" value="1"/>
</dbReference>
<dbReference type="PROSITE" id="PS50011">
    <property type="entry name" value="PROTEIN_KINASE_DOM"/>
    <property type="match status" value="1"/>
</dbReference>
<dbReference type="SUPFAM" id="SSF56112">
    <property type="entry name" value="Protein kinase-like (PK-like)"/>
    <property type="match status" value="1"/>
</dbReference>
<keyword evidence="6 9" id="KW-0067">ATP-binding</keyword>
<feature type="domain" description="Protein kinase" evidence="10">
    <location>
        <begin position="1"/>
        <end position="128"/>
    </location>
</feature>
<name>A0A4W3IEY5_CALMI</name>
<evidence type="ECO:0000256" key="7">
    <source>
        <dbReference type="ARBA" id="ARBA00047899"/>
    </source>
</evidence>
<evidence type="ECO:0000256" key="6">
    <source>
        <dbReference type="ARBA" id="ARBA00022840"/>
    </source>
</evidence>
<dbReference type="Ensembl" id="ENSCMIT00000019800.1">
    <property type="protein sequence ID" value="ENSCMIP00000019434.1"/>
    <property type="gene ID" value="ENSCMIG00000009056.1"/>
</dbReference>
<evidence type="ECO:0000256" key="4">
    <source>
        <dbReference type="ARBA" id="ARBA00022741"/>
    </source>
</evidence>
<dbReference type="OMA" id="MMIVEGE"/>
<evidence type="ECO:0000256" key="9">
    <source>
        <dbReference type="PIRSR" id="PIRSR630616-2"/>
    </source>
</evidence>
<dbReference type="InterPro" id="IPR011009">
    <property type="entry name" value="Kinase-like_dom_sf"/>
</dbReference>
<protein>
    <recommendedName>
        <fullName evidence="1">non-specific serine/threonine protein kinase</fullName>
        <ecNumber evidence="1">2.7.11.1</ecNumber>
    </recommendedName>
</protein>
<evidence type="ECO:0000313" key="12">
    <source>
        <dbReference type="Proteomes" id="UP000314986"/>
    </source>
</evidence>
<keyword evidence="3" id="KW-0808">Transferase</keyword>
<sequence>MMIVEGEKLKLLDFGSAQHLTAARPAHVGKCGDFVENMAPEILDCKELVPETDIWAVGVLTFTMLSGDCPFTSDKESDKEKNIRKGKVKIGRCYTGLSQGAISFLKSTLCRNAGGRPSGSECLALPWLQEDSRAKLRHSAVSFQTSKLRSYLKQREKHRKLLCTQHKVLLPE</sequence>
<comment type="catalytic activity">
    <reaction evidence="8">
        <text>L-seryl-[protein] + ATP = O-phospho-L-seryl-[protein] + ADP + H(+)</text>
        <dbReference type="Rhea" id="RHEA:17989"/>
        <dbReference type="Rhea" id="RHEA-COMP:9863"/>
        <dbReference type="Rhea" id="RHEA-COMP:11604"/>
        <dbReference type="ChEBI" id="CHEBI:15378"/>
        <dbReference type="ChEBI" id="CHEBI:29999"/>
        <dbReference type="ChEBI" id="CHEBI:30616"/>
        <dbReference type="ChEBI" id="CHEBI:83421"/>
        <dbReference type="ChEBI" id="CHEBI:456216"/>
        <dbReference type="EC" id="2.7.11.1"/>
    </reaction>
</comment>
<evidence type="ECO:0000256" key="3">
    <source>
        <dbReference type="ARBA" id="ARBA00022679"/>
    </source>
</evidence>
<comment type="catalytic activity">
    <reaction evidence="7">
        <text>L-threonyl-[protein] + ATP = O-phospho-L-threonyl-[protein] + ADP + H(+)</text>
        <dbReference type="Rhea" id="RHEA:46608"/>
        <dbReference type="Rhea" id="RHEA-COMP:11060"/>
        <dbReference type="Rhea" id="RHEA-COMP:11605"/>
        <dbReference type="ChEBI" id="CHEBI:15378"/>
        <dbReference type="ChEBI" id="CHEBI:30013"/>
        <dbReference type="ChEBI" id="CHEBI:30616"/>
        <dbReference type="ChEBI" id="CHEBI:61977"/>
        <dbReference type="ChEBI" id="CHEBI:456216"/>
        <dbReference type="EC" id="2.7.11.1"/>
    </reaction>
</comment>
<dbReference type="AlphaFoldDB" id="A0A4W3IEY5"/>
<evidence type="ECO:0000256" key="1">
    <source>
        <dbReference type="ARBA" id="ARBA00012513"/>
    </source>
</evidence>